<evidence type="ECO:0000313" key="3">
    <source>
        <dbReference type="Proteomes" id="UP000076104"/>
    </source>
</evidence>
<keyword evidence="1" id="KW-0732">Signal</keyword>
<dbReference type="InterPro" id="IPR036465">
    <property type="entry name" value="vWFA_dom_sf"/>
</dbReference>
<dbReference type="Gene3D" id="3.40.50.410">
    <property type="entry name" value="von Willebrand factor, type A domain"/>
    <property type="match status" value="1"/>
</dbReference>
<sequence length="1317" mass="140849">MKRFNNVPTTSNTIAAPLKYLVVVLASMMTMPTSQADVAGKKIGDLEIYKAAEAGKTTITMMLDTSGSMTINQVKDACDLPGGADYKNKGSEPSTTSPSYTRDYCVTNARFFYRLSPQGQWYRCGSSNGSGSSDYSFDDCDSKLNKAPSVIGYDYVTSGSSNQYYFTGGKVYDRLTRLKDAIFTLMDSTQLDPKKVAIGIGQFSSQSESNNVVSFNSNGTAANTDGSTGKILVPAALLDEAQRQKIRKVVAAAGGGNGTPTANAYAEVGAYMLGTKTTGTGSGFSKSTTDSKFGSNYISPLLKPSSCDGRGIYFLTDGAPNGSSNSTALALMKTALNRNAFGLPTSTLPHGSATAGAMPAVGAFAKALRDSTITPLGTDQEIYTAVVGFGADFDIDRVEDARKKEKDRVIRNLPYTNPKTGVTKNRDFYNCENIVGKDNNATKDAINACNWGEKAHDDLPGVGGFGEGGFYSAQSTDDIVNSIISFVTDLDNTLPSIPSGTIIIPDDPYRADSQLAVAYYPTLQPKVGDNAVIWEGNLKKYKLNEGTLFGKGNVKLFKNIAGELNPAAPDFWSDKNYAGANDKVESGGFYAQLNTPAAGLGSVRTLYVEDVTSAADIKPVLRKFGVNDAGKVIVDGAALTDNTFKDTATYNETTLRKLLNFLGFKNLPSTSVAVKDMTLSSANVPDSIKVLGATIHSTPASVSYSATLDAETGRVTEARDDYVLFGSSEGGLHLVDAGDQGSGNGGKEKFVIIPRKMLSDPSKSEALIKGATRNEIGSPNFGIDAPWLVTADYQYNLSSNRVNVNTTGGKGVFAYGGLRMGGEAFYGLNLNDNDNPSMMFSITPATSGFSRMGQIWEKPTKARIKTSTTDTGTDVLVFGGGYDMCYENEGFQVGVNDPLLGLCSNKASVQGNAVYIINAKTGELIWSASAEGSPTKTVTSMTNSIVAGVTTLDRNNDGFMDHIYFADLGGQIFRADFTNAGFTKPVASGTPSPETSFSNTRVTRILQSAYTGNDKKYNYRFYERPTVSFYRNDSTNSLFALINAISGDRSSPLSKIRDNTKADRLYGIIDSDVTKLDNVFYASNFTTAGTEGGQVINDLADSSLAALPSAIGTLTANGYTLAQKNVTIDTLKDGTKKGWYYPLTRFDGYGNVRYSKGIGKSEVVDSFIYTTVYNPDMSYGATDSCSAKVTGGSERQLYCLPYGICTDNASKNGTAGYVRAGKGIQELTLGPRSSSLSNQRLLIGTRTLTERANDRVNFGSDDGKFTYDTPLLGGGKKEEGLQQNLTTTDQVIGDGTAPDMIFNERYTLQPKTWYEVD</sequence>
<reference evidence="2 3" key="1">
    <citation type="submission" date="2016-03" db="EMBL/GenBank/DDBJ databases">
        <title>Genome sequencing of Psychrobacter alimentarius PAMC 27889.</title>
        <authorList>
            <person name="Lee J."/>
            <person name="Kim O.-S."/>
        </authorList>
    </citation>
    <scope>NUCLEOTIDE SEQUENCE [LARGE SCALE GENOMIC DNA]</scope>
    <source>
        <strain evidence="2 3">PAMC 27889</strain>
    </source>
</reference>
<protein>
    <submittedName>
        <fullName evidence="2">Pilus assembly protein PilY</fullName>
    </submittedName>
</protein>
<gene>
    <name evidence="2" type="ORF">A3K91_0304</name>
</gene>
<accession>A0ABM5ZVB5</accession>
<dbReference type="EMBL" id="CP014945">
    <property type="protein sequence ID" value="AMT95936.1"/>
    <property type="molecule type" value="Genomic_DNA"/>
</dbReference>
<keyword evidence="3" id="KW-1185">Reference proteome</keyword>
<name>A0ABM5ZVB5_9GAMM</name>
<evidence type="ECO:0000313" key="2">
    <source>
        <dbReference type="EMBL" id="AMT95936.1"/>
    </source>
</evidence>
<feature type="signal peptide" evidence="1">
    <location>
        <begin position="1"/>
        <end position="36"/>
    </location>
</feature>
<dbReference type="RefSeq" id="WP_062843705.1">
    <property type="nucleotide sequence ID" value="NZ_CP014945.1"/>
</dbReference>
<evidence type="ECO:0000256" key="1">
    <source>
        <dbReference type="SAM" id="SignalP"/>
    </source>
</evidence>
<feature type="chain" id="PRO_5046018383" evidence="1">
    <location>
        <begin position="37"/>
        <end position="1317"/>
    </location>
</feature>
<dbReference type="GeneID" id="33060522"/>
<dbReference type="Proteomes" id="UP000076104">
    <property type="component" value="Chromosome"/>
</dbReference>
<organism evidence="2 3">
    <name type="scientific">Psychrobacter alimentarius</name>
    <dbReference type="NCBI Taxonomy" id="261164"/>
    <lineage>
        <taxon>Bacteria</taxon>
        <taxon>Pseudomonadati</taxon>
        <taxon>Pseudomonadota</taxon>
        <taxon>Gammaproteobacteria</taxon>
        <taxon>Moraxellales</taxon>
        <taxon>Moraxellaceae</taxon>
        <taxon>Psychrobacter</taxon>
    </lineage>
</organism>
<proteinExistence type="predicted"/>